<reference evidence="1 2" key="1">
    <citation type="submission" date="2020-08" db="EMBL/GenBank/DDBJ databases">
        <title>Acidobacteriota in marine sediments use diverse sulfur dissimilation pathways.</title>
        <authorList>
            <person name="Wasmund K."/>
        </authorList>
    </citation>
    <scope>NUCLEOTIDE SEQUENCE [LARGE SCALE GENOMIC DNA]</scope>
    <source>
        <strain evidence="1">MAG AM4</strain>
    </source>
</reference>
<dbReference type="SUPFAM" id="SSF54637">
    <property type="entry name" value="Thioesterase/thiol ester dehydrase-isomerase"/>
    <property type="match status" value="1"/>
</dbReference>
<sequence length="156" mass="17122">MAHQPSAVYARWLSLKDKPGGKRLFNFLLGRMVPYSGSISPRVQELEPGHCVVTMDDRRKLRNHLNSIHAVALMNLGELSSGLAVITAIPADARGILAGLSIEYLKKGRGTLRAVCECPVLESSERKEYEVGAEITDREGDVVARVTARWLVGPKD</sequence>
<proteinExistence type="predicted"/>
<dbReference type="Pfam" id="PF14539">
    <property type="entry name" value="DUF4442"/>
    <property type="match status" value="1"/>
</dbReference>
<organism evidence="1 2">
    <name type="scientific">Candidatus Polarisedimenticola svalbardensis</name>
    <dbReference type="NCBI Taxonomy" id="2886004"/>
    <lineage>
        <taxon>Bacteria</taxon>
        <taxon>Pseudomonadati</taxon>
        <taxon>Acidobacteriota</taxon>
        <taxon>Candidatus Polarisedimenticolia</taxon>
        <taxon>Candidatus Polarisedimenticolales</taxon>
        <taxon>Candidatus Polarisedimenticolaceae</taxon>
        <taxon>Candidatus Polarisedimenticola</taxon>
    </lineage>
</organism>
<dbReference type="EMBL" id="JACXWD010000118">
    <property type="protein sequence ID" value="MBD3869582.1"/>
    <property type="molecule type" value="Genomic_DNA"/>
</dbReference>
<dbReference type="InterPro" id="IPR027961">
    <property type="entry name" value="DUF4442"/>
</dbReference>
<comment type="caution">
    <text evidence="1">The sequence shown here is derived from an EMBL/GenBank/DDBJ whole genome shotgun (WGS) entry which is preliminary data.</text>
</comment>
<accession>A0A8J7CE02</accession>
<dbReference type="AlphaFoldDB" id="A0A8J7CE02"/>
<dbReference type="Gene3D" id="3.10.129.10">
    <property type="entry name" value="Hotdog Thioesterase"/>
    <property type="match status" value="1"/>
</dbReference>
<gene>
    <name evidence="1" type="ORF">IFK94_15790</name>
</gene>
<name>A0A8J7CE02_9BACT</name>
<dbReference type="InterPro" id="IPR029069">
    <property type="entry name" value="HotDog_dom_sf"/>
</dbReference>
<evidence type="ECO:0000313" key="1">
    <source>
        <dbReference type="EMBL" id="MBD3869582.1"/>
    </source>
</evidence>
<dbReference type="CDD" id="cd03443">
    <property type="entry name" value="PaaI_thioesterase"/>
    <property type="match status" value="1"/>
</dbReference>
<protein>
    <submittedName>
        <fullName evidence="1">DUF4442 domain-containing protein</fullName>
    </submittedName>
</protein>
<evidence type="ECO:0000313" key="2">
    <source>
        <dbReference type="Proteomes" id="UP000648239"/>
    </source>
</evidence>
<dbReference type="Proteomes" id="UP000648239">
    <property type="component" value="Unassembled WGS sequence"/>
</dbReference>